<dbReference type="CDD" id="cd06261">
    <property type="entry name" value="TM_PBP2"/>
    <property type="match status" value="1"/>
</dbReference>
<dbReference type="Gene3D" id="1.10.3720.10">
    <property type="entry name" value="MetI-like"/>
    <property type="match status" value="1"/>
</dbReference>
<reference evidence="9 10" key="1">
    <citation type="submission" date="2019-02" db="EMBL/GenBank/DDBJ databases">
        <title>Draft genome sequences of novel Actinobacteria.</title>
        <authorList>
            <person name="Sahin N."/>
            <person name="Ay H."/>
            <person name="Saygin H."/>
        </authorList>
    </citation>
    <scope>NUCLEOTIDE SEQUENCE [LARGE SCALE GENOMIC DNA]</scope>
    <source>
        <strain evidence="9 10">8K307</strain>
    </source>
</reference>
<dbReference type="InterPro" id="IPR000515">
    <property type="entry name" value="MetI-like"/>
</dbReference>
<feature type="transmembrane region" description="Helical" evidence="7">
    <location>
        <begin position="193"/>
        <end position="211"/>
    </location>
</feature>
<feature type="transmembrane region" description="Helical" evidence="7">
    <location>
        <begin position="143"/>
        <end position="163"/>
    </location>
</feature>
<comment type="subcellular location">
    <subcellularLocation>
        <location evidence="1 7">Cell membrane</location>
        <topology evidence="1 7">Multi-pass membrane protein</topology>
    </subcellularLocation>
</comment>
<dbReference type="SUPFAM" id="SSF161098">
    <property type="entry name" value="MetI-like"/>
    <property type="match status" value="1"/>
</dbReference>
<gene>
    <name evidence="9" type="ORF">E1262_05785</name>
</gene>
<dbReference type="Pfam" id="PF00528">
    <property type="entry name" value="BPD_transp_1"/>
    <property type="match status" value="1"/>
</dbReference>
<dbReference type="PROSITE" id="PS50928">
    <property type="entry name" value="ABC_TM1"/>
    <property type="match status" value="1"/>
</dbReference>
<organism evidence="9 10">
    <name type="scientific">Jiangella aurantiaca</name>
    <dbReference type="NCBI Taxonomy" id="2530373"/>
    <lineage>
        <taxon>Bacteria</taxon>
        <taxon>Bacillati</taxon>
        <taxon>Actinomycetota</taxon>
        <taxon>Actinomycetes</taxon>
        <taxon>Jiangellales</taxon>
        <taxon>Jiangellaceae</taxon>
        <taxon>Jiangella</taxon>
    </lineage>
</organism>
<feature type="transmembrane region" description="Helical" evidence="7">
    <location>
        <begin position="114"/>
        <end position="137"/>
    </location>
</feature>
<dbReference type="InterPro" id="IPR035906">
    <property type="entry name" value="MetI-like_sf"/>
</dbReference>
<keyword evidence="6 7" id="KW-0472">Membrane</keyword>
<evidence type="ECO:0000313" key="9">
    <source>
        <dbReference type="EMBL" id="TDD71645.1"/>
    </source>
</evidence>
<comment type="caution">
    <text evidence="9">The sequence shown here is derived from an EMBL/GenBank/DDBJ whole genome shotgun (WGS) entry which is preliminary data.</text>
</comment>
<feature type="domain" description="ABC transmembrane type-1" evidence="8">
    <location>
        <begin position="79"/>
        <end position="269"/>
    </location>
</feature>
<evidence type="ECO:0000256" key="7">
    <source>
        <dbReference type="RuleBase" id="RU363032"/>
    </source>
</evidence>
<evidence type="ECO:0000259" key="8">
    <source>
        <dbReference type="PROSITE" id="PS50928"/>
    </source>
</evidence>
<comment type="similarity">
    <text evidence="7">Belongs to the binding-protein-dependent transport system permease family.</text>
</comment>
<evidence type="ECO:0000256" key="6">
    <source>
        <dbReference type="ARBA" id="ARBA00023136"/>
    </source>
</evidence>
<dbReference type="EMBL" id="SMLB01000005">
    <property type="protein sequence ID" value="TDD71645.1"/>
    <property type="molecule type" value="Genomic_DNA"/>
</dbReference>
<name>A0A4R5AIU8_9ACTN</name>
<dbReference type="PANTHER" id="PTHR43744">
    <property type="entry name" value="ABC TRANSPORTER PERMEASE PROTEIN MG189-RELATED-RELATED"/>
    <property type="match status" value="1"/>
</dbReference>
<keyword evidence="2 7" id="KW-0813">Transport</keyword>
<dbReference type="OrthoDB" id="2063054at2"/>
<keyword evidence="10" id="KW-1185">Reference proteome</keyword>
<keyword evidence="3" id="KW-1003">Cell membrane</keyword>
<proteinExistence type="inferred from homology"/>
<evidence type="ECO:0000256" key="4">
    <source>
        <dbReference type="ARBA" id="ARBA00022692"/>
    </source>
</evidence>
<sequence length="283" mass="31325">MRVAARLRGYGRPRELVVRYVVLTLVLALMVGPLLWQLLSSLKGDGEAIFGDAAGLIPREPTLEAYQTVFDQAPMARYMLNSLIMCALTVTSQVIFPTLAGYMMSRQGWRGRKAVYAVLIVSMIFPFESIMVSLFMMVRDAGLVDNLIGVWLPGAIAAVNVLIMRATFDAVPDEVEDAALLDGANEWQRFTKIYLPASVGAMMVVIINSFIAAWDDFLWPFIVLRSENLFTLTLGLSRMAESSLGYDVRIVMAGSVISIAPILILFIVLQRWFYKGVAEGAVK</sequence>
<keyword evidence="4 7" id="KW-0812">Transmembrane</keyword>
<feature type="transmembrane region" description="Helical" evidence="7">
    <location>
        <begin position="248"/>
        <end position="269"/>
    </location>
</feature>
<dbReference type="RefSeq" id="WP_132102158.1">
    <property type="nucleotide sequence ID" value="NZ_SMLB01000005.1"/>
</dbReference>
<evidence type="ECO:0000256" key="1">
    <source>
        <dbReference type="ARBA" id="ARBA00004651"/>
    </source>
</evidence>
<evidence type="ECO:0000256" key="5">
    <source>
        <dbReference type="ARBA" id="ARBA00022989"/>
    </source>
</evidence>
<dbReference type="GO" id="GO:0055085">
    <property type="term" value="P:transmembrane transport"/>
    <property type="evidence" value="ECO:0007669"/>
    <property type="project" value="InterPro"/>
</dbReference>
<dbReference type="Proteomes" id="UP000295217">
    <property type="component" value="Unassembled WGS sequence"/>
</dbReference>
<feature type="transmembrane region" description="Helical" evidence="7">
    <location>
        <begin position="20"/>
        <end position="39"/>
    </location>
</feature>
<evidence type="ECO:0000256" key="3">
    <source>
        <dbReference type="ARBA" id="ARBA00022475"/>
    </source>
</evidence>
<evidence type="ECO:0000256" key="2">
    <source>
        <dbReference type="ARBA" id="ARBA00022448"/>
    </source>
</evidence>
<dbReference type="AlphaFoldDB" id="A0A4R5AIU8"/>
<dbReference type="GO" id="GO:0005886">
    <property type="term" value="C:plasma membrane"/>
    <property type="evidence" value="ECO:0007669"/>
    <property type="project" value="UniProtKB-SubCell"/>
</dbReference>
<protein>
    <submittedName>
        <fullName evidence="9">Carbohydrate ABC transporter permease</fullName>
    </submittedName>
</protein>
<feature type="transmembrane region" description="Helical" evidence="7">
    <location>
        <begin position="78"/>
        <end position="102"/>
    </location>
</feature>
<accession>A0A4R5AIU8</accession>
<dbReference type="PANTHER" id="PTHR43744:SF3">
    <property type="entry name" value="LACTOSE TRANSPORT SYSTEM PERMEASE PROTEIN LACG"/>
    <property type="match status" value="1"/>
</dbReference>
<evidence type="ECO:0000313" key="10">
    <source>
        <dbReference type="Proteomes" id="UP000295217"/>
    </source>
</evidence>
<keyword evidence="5 7" id="KW-1133">Transmembrane helix</keyword>